<reference evidence="7" key="1">
    <citation type="submission" date="2020-01" db="EMBL/GenBank/DDBJ databases">
        <authorList>
            <person name="Yang Y."/>
            <person name="Kwon Y.M."/>
        </authorList>
    </citation>
    <scope>NUCLEOTIDE SEQUENCE</scope>
    <source>
        <strain evidence="7">PG104</strain>
    </source>
</reference>
<dbReference type="EMBL" id="CP047289">
    <property type="protein sequence ID" value="QUS36294.1"/>
    <property type="molecule type" value="Genomic_DNA"/>
</dbReference>
<dbReference type="InterPro" id="IPR050738">
    <property type="entry name" value="Sulfatase"/>
</dbReference>
<keyword evidence="2" id="KW-0479">Metal-binding</keyword>
<dbReference type="SUPFAM" id="SSF53649">
    <property type="entry name" value="Alkaline phosphatase-like"/>
    <property type="match status" value="1"/>
</dbReference>
<gene>
    <name evidence="7" type="ORF">GR316_08435</name>
</gene>
<dbReference type="PANTHER" id="PTHR42693:SF53">
    <property type="entry name" value="ENDO-4-O-SULFATASE"/>
    <property type="match status" value="1"/>
</dbReference>
<evidence type="ECO:0000256" key="4">
    <source>
        <dbReference type="ARBA" id="ARBA00022837"/>
    </source>
</evidence>
<dbReference type="InterPro" id="IPR017850">
    <property type="entry name" value="Alkaline_phosphatase_core_sf"/>
</dbReference>
<feature type="signal peptide" evidence="5">
    <location>
        <begin position="1"/>
        <end position="21"/>
    </location>
</feature>
<feature type="chain" id="PRO_5035299745" evidence="5">
    <location>
        <begin position="22"/>
        <end position="431"/>
    </location>
</feature>
<dbReference type="InterPro" id="IPR000917">
    <property type="entry name" value="Sulfatase_N"/>
</dbReference>
<name>A0A8J8MTQ1_9RHOB</name>
<evidence type="ECO:0000256" key="5">
    <source>
        <dbReference type="SAM" id="SignalP"/>
    </source>
</evidence>
<dbReference type="RefSeq" id="WP_211783513.1">
    <property type="nucleotide sequence ID" value="NZ_CP047289.1"/>
</dbReference>
<dbReference type="GO" id="GO:0004065">
    <property type="term" value="F:arylsulfatase activity"/>
    <property type="evidence" value="ECO:0007669"/>
    <property type="project" value="TreeGrafter"/>
</dbReference>
<keyword evidence="5" id="KW-0732">Signal</keyword>
<dbReference type="Proteomes" id="UP000679284">
    <property type="component" value="Chromosome"/>
</dbReference>
<dbReference type="InterPro" id="IPR024607">
    <property type="entry name" value="Sulfatase_CS"/>
</dbReference>
<dbReference type="PROSITE" id="PS00149">
    <property type="entry name" value="SULFATASE_2"/>
    <property type="match status" value="1"/>
</dbReference>
<dbReference type="AlphaFoldDB" id="A0A8J8MTQ1"/>
<keyword evidence="4" id="KW-0106">Calcium</keyword>
<evidence type="ECO:0000256" key="3">
    <source>
        <dbReference type="ARBA" id="ARBA00022801"/>
    </source>
</evidence>
<dbReference type="Gene3D" id="3.30.1120.10">
    <property type="match status" value="1"/>
</dbReference>
<dbReference type="Pfam" id="PF00884">
    <property type="entry name" value="Sulfatase"/>
    <property type="match status" value="1"/>
</dbReference>
<proteinExistence type="inferred from homology"/>
<evidence type="ECO:0000256" key="2">
    <source>
        <dbReference type="ARBA" id="ARBA00022723"/>
    </source>
</evidence>
<keyword evidence="8" id="KW-1185">Reference proteome</keyword>
<feature type="domain" description="Sulfatase N-terminal" evidence="6">
    <location>
        <begin position="23"/>
        <end position="329"/>
    </location>
</feature>
<evidence type="ECO:0000313" key="8">
    <source>
        <dbReference type="Proteomes" id="UP000679284"/>
    </source>
</evidence>
<protein>
    <submittedName>
        <fullName evidence="7">Sulfatase-like hydrolase/transferase</fullName>
    </submittedName>
</protein>
<dbReference type="KEGG" id="fap:GR316_08435"/>
<organism evidence="7 8">
    <name type="scientific">Falsirhodobacter algicola</name>
    <dbReference type="NCBI Taxonomy" id="2692330"/>
    <lineage>
        <taxon>Bacteria</taxon>
        <taxon>Pseudomonadati</taxon>
        <taxon>Pseudomonadota</taxon>
        <taxon>Alphaproteobacteria</taxon>
        <taxon>Rhodobacterales</taxon>
        <taxon>Paracoccaceae</taxon>
        <taxon>Falsirhodobacter</taxon>
    </lineage>
</organism>
<comment type="similarity">
    <text evidence="1">Belongs to the sulfatase family.</text>
</comment>
<dbReference type="PANTHER" id="PTHR42693">
    <property type="entry name" value="ARYLSULFATASE FAMILY MEMBER"/>
    <property type="match status" value="1"/>
</dbReference>
<dbReference type="Gene3D" id="3.40.720.10">
    <property type="entry name" value="Alkaline Phosphatase, subunit A"/>
    <property type="match status" value="1"/>
</dbReference>
<accession>A0A8J8MTQ1</accession>
<sequence>MKLRLTTSLAGLVLAPCAAFAEPNILLIIADDMGIDASFCYDLGDQQAPMPNVEAMCETGLVFDNAYAAPTCSPSRATIMSGLYGFRTGVGAPVDPSGSDQLSPDTPTLFDAMALAGYASNVIGKWHISGRQLGYDMPSQMGVSDYFGLYSGGVQDYFNWTSIEDGKEIQIEGYSTTVLTDRAIDWIAGQDDPWFLWLAYNAPHSPFHLPPDDLHSFDDLPGDDASMDENPLPYYQAMLEALDTEIGRLLASIPEDEGDNTVVVFLGDNGSPDQVTRELFADHGAKATIYDSGTRVPLIVSGPGVKPGRAGDFVNTTDLHATIAALAGAEVSTPDSIDFSPVLTGGKGARDYIHVEHFTDRQTRGGGIYGWAVREGDFKLVAPIGEPQELYNVVEDPFELTNLLQGADAEAFMSVAANLKARREALLEASR</sequence>
<evidence type="ECO:0000259" key="6">
    <source>
        <dbReference type="Pfam" id="PF00884"/>
    </source>
</evidence>
<evidence type="ECO:0000313" key="7">
    <source>
        <dbReference type="EMBL" id="QUS36294.1"/>
    </source>
</evidence>
<dbReference type="GO" id="GO:0046872">
    <property type="term" value="F:metal ion binding"/>
    <property type="evidence" value="ECO:0007669"/>
    <property type="project" value="UniProtKB-KW"/>
</dbReference>
<evidence type="ECO:0000256" key="1">
    <source>
        <dbReference type="ARBA" id="ARBA00008779"/>
    </source>
</evidence>
<keyword evidence="3 7" id="KW-0378">Hydrolase</keyword>